<name>A0A1J5PCV2_9ZZZZ</name>
<feature type="transmembrane region" description="Helical" evidence="1">
    <location>
        <begin position="72"/>
        <end position="90"/>
    </location>
</feature>
<reference evidence="2" key="1">
    <citation type="submission" date="2016-10" db="EMBL/GenBank/DDBJ databases">
        <title>Sequence of Gallionella enrichment culture.</title>
        <authorList>
            <person name="Poehlein A."/>
            <person name="Muehling M."/>
            <person name="Daniel R."/>
        </authorList>
    </citation>
    <scope>NUCLEOTIDE SEQUENCE</scope>
</reference>
<proteinExistence type="predicted"/>
<organism evidence="2">
    <name type="scientific">mine drainage metagenome</name>
    <dbReference type="NCBI Taxonomy" id="410659"/>
    <lineage>
        <taxon>unclassified sequences</taxon>
        <taxon>metagenomes</taxon>
        <taxon>ecological metagenomes</taxon>
    </lineage>
</organism>
<keyword evidence="1" id="KW-0472">Membrane</keyword>
<evidence type="ECO:0000256" key="1">
    <source>
        <dbReference type="SAM" id="Phobius"/>
    </source>
</evidence>
<dbReference type="AlphaFoldDB" id="A0A1J5PCV2"/>
<gene>
    <name evidence="2" type="ORF">GALL_531100</name>
</gene>
<dbReference type="EMBL" id="MLJW01007417">
    <property type="protein sequence ID" value="OIQ65332.1"/>
    <property type="molecule type" value="Genomic_DNA"/>
</dbReference>
<evidence type="ECO:0008006" key="3">
    <source>
        <dbReference type="Google" id="ProtNLM"/>
    </source>
</evidence>
<evidence type="ECO:0000313" key="2">
    <source>
        <dbReference type="EMBL" id="OIQ65332.1"/>
    </source>
</evidence>
<accession>A0A1J5PCV2</accession>
<comment type="caution">
    <text evidence="2">The sequence shown here is derived from an EMBL/GenBank/DDBJ whole genome shotgun (WGS) entry which is preliminary data.</text>
</comment>
<keyword evidence="1" id="KW-0812">Transmembrane</keyword>
<dbReference type="InterPro" id="IPR025338">
    <property type="entry name" value="DUF4244"/>
</dbReference>
<protein>
    <recommendedName>
        <fullName evidence="3">DUF4244 domain-containing protein</fullName>
    </recommendedName>
</protein>
<keyword evidence="1" id="KW-1133">Transmembrane helix</keyword>
<dbReference type="Pfam" id="PF14029">
    <property type="entry name" value="DUF4244"/>
    <property type="match status" value="1"/>
</dbReference>
<sequence>MRSHLTSTFTGTFPRTLAGLLTGALNGSPTGTGAEIPGATPFPPGAAVGGWSRAGAVPRFAGPDDGMATTEYAIATVAAAGFAGLLVVILRSAEVRGLLTGLVRSALTL</sequence>